<organism evidence="2">
    <name type="scientific">marine metagenome</name>
    <dbReference type="NCBI Taxonomy" id="408172"/>
    <lineage>
        <taxon>unclassified sequences</taxon>
        <taxon>metagenomes</taxon>
        <taxon>ecological metagenomes</taxon>
    </lineage>
</organism>
<gene>
    <name evidence="2" type="ORF">METZ01_LOCUS74175</name>
</gene>
<evidence type="ECO:0000256" key="1">
    <source>
        <dbReference type="ARBA" id="ARBA00006484"/>
    </source>
</evidence>
<accession>A0A381U0R0</accession>
<dbReference type="SUPFAM" id="SSF51735">
    <property type="entry name" value="NAD(P)-binding Rossmann-fold domains"/>
    <property type="match status" value="1"/>
</dbReference>
<dbReference type="PANTHER" id="PTHR42879:SF6">
    <property type="entry name" value="NADPH-DEPENDENT REDUCTASE BACG"/>
    <property type="match status" value="1"/>
</dbReference>
<dbReference type="PANTHER" id="PTHR42879">
    <property type="entry name" value="3-OXOACYL-(ACYL-CARRIER-PROTEIN) REDUCTASE"/>
    <property type="match status" value="1"/>
</dbReference>
<evidence type="ECO:0008006" key="3">
    <source>
        <dbReference type="Google" id="ProtNLM"/>
    </source>
</evidence>
<dbReference type="PRINTS" id="PR00081">
    <property type="entry name" value="GDHRDH"/>
</dbReference>
<dbReference type="Pfam" id="PF13561">
    <property type="entry name" value="adh_short_C2"/>
    <property type="match status" value="1"/>
</dbReference>
<dbReference type="AlphaFoldDB" id="A0A381U0R0"/>
<dbReference type="EMBL" id="UINC01005436">
    <property type="protein sequence ID" value="SVA21321.1"/>
    <property type="molecule type" value="Genomic_DNA"/>
</dbReference>
<name>A0A381U0R0_9ZZZZ</name>
<dbReference type="Gene3D" id="3.40.50.720">
    <property type="entry name" value="NAD(P)-binding Rossmann-like Domain"/>
    <property type="match status" value="1"/>
</dbReference>
<evidence type="ECO:0000313" key="2">
    <source>
        <dbReference type="EMBL" id="SVA21321.1"/>
    </source>
</evidence>
<dbReference type="InterPro" id="IPR036291">
    <property type="entry name" value="NAD(P)-bd_dom_sf"/>
</dbReference>
<proteinExistence type="inferred from homology"/>
<dbReference type="InterPro" id="IPR050259">
    <property type="entry name" value="SDR"/>
</dbReference>
<dbReference type="InterPro" id="IPR002347">
    <property type="entry name" value="SDR_fam"/>
</dbReference>
<sequence>MDLGIKGKRALVLASSQGLGLGIATKLCEEGANVIISSRIEDKLVAVKKKLNNSGTGTANYVVADLSEADSASKLYAAAKDKLGGIDILVNNTGGPPPGTVDKPDTDLWRAQINTMLIRIIEITNFCVVDMKETGWGRVLTVASSGVVQPIANLAMSNTIRSSLVGWSKSLSTEVASSGITVNMLLPGRILTERLTQLDKANAERLGKSVEEVSSSEQATIPIGRYGTVEEFGSVGAFLCSEPASYMTGGLIRCDGGSIRGV</sequence>
<reference evidence="2" key="1">
    <citation type="submission" date="2018-05" db="EMBL/GenBank/DDBJ databases">
        <authorList>
            <person name="Lanie J.A."/>
            <person name="Ng W.-L."/>
            <person name="Kazmierczak K.M."/>
            <person name="Andrzejewski T.M."/>
            <person name="Davidsen T.M."/>
            <person name="Wayne K.J."/>
            <person name="Tettelin H."/>
            <person name="Glass J.I."/>
            <person name="Rusch D."/>
            <person name="Podicherti R."/>
            <person name="Tsui H.-C.T."/>
            <person name="Winkler M.E."/>
        </authorList>
    </citation>
    <scope>NUCLEOTIDE SEQUENCE</scope>
</reference>
<comment type="similarity">
    <text evidence="1">Belongs to the short-chain dehydrogenases/reductases (SDR) family.</text>
</comment>
<protein>
    <recommendedName>
        <fullName evidence="3">3-oxoacyl-ACP reductase</fullName>
    </recommendedName>
</protein>
<dbReference type="CDD" id="cd05344">
    <property type="entry name" value="BKR_like_SDR_like"/>
    <property type="match status" value="1"/>
</dbReference>